<dbReference type="AlphaFoldDB" id="A0A8J3VQ99"/>
<dbReference type="PANTHER" id="PTHR10357:SF179">
    <property type="entry name" value="NEUTRAL AND BASIC AMINO ACID TRANSPORT PROTEIN RBAT"/>
    <property type="match status" value="1"/>
</dbReference>
<dbReference type="GO" id="GO:0004556">
    <property type="term" value="F:alpha-amylase activity"/>
    <property type="evidence" value="ECO:0007669"/>
    <property type="project" value="TreeGrafter"/>
</dbReference>
<dbReference type="InterPro" id="IPR006047">
    <property type="entry name" value="GH13_cat_dom"/>
</dbReference>
<dbReference type="InterPro" id="IPR017853">
    <property type="entry name" value="GH"/>
</dbReference>
<organism evidence="3 4">
    <name type="scientific">Rugosimonospora africana</name>
    <dbReference type="NCBI Taxonomy" id="556532"/>
    <lineage>
        <taxon>Bacteria</taxon>
        <taxon>Bacillati</taxon>
        <taxon>Actinomycetota</taxon>
        <taxon>Actinomycetes</taxon>
        <taxon>Micromonosporales</taxon>
        <taxon>Micromonosporaceae</taxon>
        <taxon>Rugosimonospora</taxon>
    </lineage>
</organism>
<evidence type="ECO:0000313" key="4">
    <source>
        <dbReference type="Proteomes" id="UP000642748"/>
    </source>
</evidence>
<dbReference type="SMART" id="SM00642">
    <property type="entry name" value="Aamy"/>
    <property type="match status" value="1"/>
</dbReference>
<dbReference type="Pfam" id="PF00128">
    <property type="entry name" value="Alpha-amylase"/>
    <property type="match status" value="2"/>
</dbReference>
<accession>A0A8J3VQ99</accession>
<dbReference type="RefSeq" id="WP_203917883.1">
    <property type="nucleotide sequence ID" value="NZ_BONZ01000021.1"/>
</dbReference>
<evidence type="ECO:0000256" key="1">
    <source>
        <dbReference type="ARBA" id="ARBA00008061"/>
    </source>
</evidence>
<dbReference type="PANTHER" id="PTHR10357">
    <property type="entry name" value="ALPHA-AMYLASE FAMILY MEMBER"/>
    <property type="match status" value="1"/>
</dbReference>
<dbReference type="Gene3D" id="3.20.20.80">
    <property type="entry name" value="Glycosidases"/>
    <property type="match status" value="2"/>
</dbReference>
<dbReference type="Proteomes" id="UP000642748">
    <property type="component" value="Unassembled WGS sequence"/>
</dbReference>
<proteinExistence type="inferred from homology"/>
<dbReference type="GO" id="GO:0009313">
    <property type="term" value="P:oligosaccharide catabolic process"/>
    <property type="evidence" value="ECO:0007669"/>
    <property type="project" value="TreeGrafter"/>
</dbReference>
<feature type="domain" description="Glycosyl hydrolase family 13 catalytic" evidence="2">
    <location>
        <begin position="17"/>
        <end position="407"/>
    </location>
</feature>
<dbReference type="InterPro" id="IPR045857">
    <property type="entry name" value="O16G_dom_2"/>
</dbReference>
<name>A0A8J3VQ99_9ACTN</name>
<dbReference type="Gene3D" id="3.90.400.10">
    <property type="entry name" value="Oligo-1,6-glucosidase, Domain 2"/>
    <property type="match status" value="1"/>
</dbReference>
<evidence type="ECO:0000259" key="2">
    <source>
        <dbReference type="SMART" id="SM00642"/>
    </source>
</evidence>
<reference evidence="3" key="1">
    <citation type="submission" date="2021-01" db="EMBL/GenBank/DDBJ databases">
        <title>Whole genome shotgun sequence of Rugosimonospora africana NBRC 104875.</title>
        <authorList>
            <person name="Komaki H."/>
            <person name="Tamura T."/>
        </authorList>
    </citation>
    <scope>NUCLEOTIDE SEQUENCE</scope>
    <source>
        <strain evidence="3">NBRC 104875</strain>
    </source>
</reference>
<protein>
    <submittedName>
        <fullName evidence="3">Alpha-amylase</fullName>
    </submittedName>
</protein>
<sequence>MPGNRPPEWLTDTVLYEIYPPSFADGNGDGIGDLAGAEARLDYLSWLGVDVVWLASCFVSPFRDAGYDVSDYRAIAPRYGTRDDLVRLVDAARARGIRVLLDLVAGHTSDQHPWFRTAIDDPTDHRYIWAPAPVEDYIPSPGSRPGAYLKSYYPIQPALNFGFARPDPREPWRQPVDAPGPATNRRALREIVDYWMPVGIAGFRVDMASSLVKDDPNSAETARLWHEMRGWLDASHPGAVLIAEWGDPGLSVPSGFHVDFFLHCTGRGFRSLWDNGAVTRPDWPAGTPFFHESGEGSLREFLAEWSTADEVVAGNGFAALPSANHDFPRLAAGVRTGRQMHAAFTFLLTWPTLPAIYYGDEIGMRFVTGLPDKEGSRRNPSYNRAGCRTPMQWDDSANAGFSTAPADQLYLPIDPDPDRPTVAAQRADPGSLLRLIRDLIALRRSNRTLGSRGTTEVLNAGYPFVYRRGGEFLVAVNPRATPASAPLTMPPGTLLLGSAAYVERQLEVPGFGYAVYRTGP</sequence>
<dbReference type="EMBL" id="BONZ01000021">
    <property type="protein sequence ID" value="GIH14231.1"/>
    <property type="molecule type" value="Genomic_DNA"/>
</dbReference>
<comment type="similarity">
    <text evidence="1">Belongs to the glycosyl hydrolase 13 family.</text>
</comment>
<comment type="caution">
    <text evidence="3">The sequence shown here is derived from an EMBL/GenBank/DDBJ whole genome shotgun (WGS) entry which is preliminary data.</text>
</comment>
<evidence type="ECO:0000313" key="3">
    <source>
        <dbReference type="EMBL" id="GIH14231.1"/>
    </source>
</evidence>
<gene>
    <name evidence="3" type="ORF">Raf01_24030</name>
</gene>
<dbReference type="SUPFAM" id="SSF51445">
    <property type="entry name" value="(Trans)glycosidases"/>
    <property type="match status" value="1"/>
</dbReference>
<keyword evidence="4" id="KW-1185">Reference proteome</keyword>